<dbReference type="AlphaFoldDB" id="A0A6C0HDJ4"/>
<protein>
    <submittedName>
        <fullName evidence="1">Uncharacterized protein</fullName>
    </submittedName>
</protein>
<dbReference type="EMBL" id="MN739929">
    <property type="protein sequence ID" value="QHT78073.1"/>
    <property type="molecule type" value="Genomic_DNA"/>
</dbReference>
<organism evidence="1">
    <name type="scientific">viral metagenome</name>
    <dbReference type="NCBI Taxonomy" id="1070528"/>
    <lineage>
        <taxon>unclassified sequences</taxon>
        <taxon>metagenomes</taxon>
        <taxon>organismal metagenomes</taxon>
    </lineage>
</organism>
<name>A0A6C0HDJ4_9ZZZZ</name>
<proteinExistence type="predicted"/>
<accession>A0A6C0HDJ4</accession>
<reference evidence="1" key="1">
    <citation type="journal article" date="2020" name="Nature">
        <title>Giant virus diversity and host interactions through global metagenomics.</title>
        <authorList>
            <person name="Schulz F."/>
            <person name="Roux S."/>
            <person name="Paez-Espino D."/>
            <person name="Jungbluth S."/>
            <person name="Walsh D.A."/>
            <person name="Denef V.J."/>
            <person name="McMahon K.D."/>
            <person name="Konstantinidis K.T."/>
            <person name="Eloe-Fadrosh E.A."/>
            <person name="Kyrpides N.C."/>
            <person name="Woyke T."/>
        </authorList>
    </citation>
    <scope>NUCLEOTIDE SEQUENCE</scope>
    <source>
        <strain evidence="1">GVMAG-M-3300023179-91</strain>
    </source>
</reference>
<evidence type="ECO:0000313" key="1">
    <source>
        <dbReference type="EMBL" id="QHT78073.1"/>
    </source>
</evidence>
<sequence>MTNNPPHKLAYLISGMTRNYIYSSHSFKKYIRAKKDVENAALKFNKQKRLNKICMSIF</sequence>